<comment type="caution">
    <text evidence="4">The sequence shown here is derived from an EMBL/GenBank/DDBJ whole genome shotgun (WGS) entry which is preliminary data.</text>
</comment>
<evidence type="ECO:0000256" key="1">
    <source>
        <dbReference type="ARBA" id="ARBA00022737"/>
    </source>
</evidence>
<dbReference type="SUPFAM" id="SSF82185">
    <property type="entry name" value="Histone H3 K4-specific methyltransferase SET7/9 N-terminal domain"/>
    <property type="match status" value="2"/>
</dbReference>
<proteinExistence type="predicted"/>
<evidence type="ECO:0000313" key="6">
    <source>
        <dbReference type="Proteomes" id="UP000011980"/>
    </source>
</evidence>
<keyword evidence="2" id="KW-0732">Signal</keyword>
<evidence type="ECO:0000313" key="3">
    <source>
        <dbReference type="EMBL" id="EMK22423.1"/>
    </source>
</evidence>
<name>M6F7Z3_9LEPT</name>
<dbReference type="PANTHER" id="PTHR23084:SF263">
    <property type="entry name" value="MORN REPEAT-CONTAINING PROTEIN 1"/>
    <property type="match status" value="1"/>
</dbReference>
<dbReference type="PANTHER" id="PTHR23084">
    <property type="entry name" value="PHOSPHATIDYLINOSITOL-4-PHOSPHATE 5-KINASE RELATED"/>
    <property type="match status" value="1"/>
</dbReference>
<dbReference type="PATRIC" id="fig|1240687.3.peg.1533"/>
<feature type="chain" id="PRO_5007689491" evidence="2">
    <location>
        <begin position="22"/>
        <end position="278"/>
    </location>
</feature>
<dbReference type="InterPro" id="IPR003409">
    <property type="entry name" value="MORN"/>
</dbReference>
<dbReference type="Gene3D" id="2.20.110.10">
    <property type="entry name" value="Histone H3 K4-specific methyltransferase SET7/9 N-terminal domain"/>
    <property type="match status" value="2"/>
</dbReference>
<organism evidence="4 6">
    <name type="scientific">Leptospira kirschneri serovar Bulgarica str. Nikolaevo</name>
    <dbReference type="NCBI Taxonomy" id="1240687"/>
    <lineage>
        <taxon>Bacteria</taxon>
        <taxon>Pseudomonadati</taxon>
        <taxon>Spirochaetota</taxon>
        <taxon>Spirochaetia</taxon>
        <taxon>Leptospirales</taxon>
        <taxon>Leptospiraceae</taxon>
        <taxon>Leptospira</taxon>
    </lineage>
</organism>
<dbReference type="EMBL" id="ANCE01000079">
    <property type="protein sequence ID" value="EMK24872.1"/>
    <property type="molecule type" value="Genomic_DNA"/>
</dbReference>
<dbReference type="EMBL" id="ANCE01000169">
    <property type="protein sequence ID" value="EMK22423.1"/>
    <property type="molecule type" value="Genomic_DNA"/>
</dbReference>
<keyword evidence="1" id="KW-0677">Repeat</keyword>
<dbReference type="AlphaFoldDB" id="M6F7Z3"/>
<accession>M6F7Z3</accession>
<evidence type="ECO:0000313" key="5">
    <source>
        <dbReference type="EMBL" id="EMK24872.1"/>
    </source>
</evidence>
<dbReference type="EMBL" id="ANCE01000096">
    <property type="protein sequence ID" value="EMK24530.1"/>
    <property type="molecule type" value="Genomic_DNA"/>
</dbReference>
<dbReference type="OrthoDB" id="345222at2"/>
<dbReference type="RefSeq" id="WP_020763096.1">
    <property type="nucleotide sequence ID" value="NZ_ANCE01000079.1"/>
</dbReference>
<evidence type="ECO:0000313" key="4">
    <source>
        <dbReference type="EMBL" id="EMK24530.1"/>
    </source>
</evidence>
<evidence type="ECO:0000256" key="2">
    <source>
        <dbReference type="SAM" id="SignalP"/>
    </source>
</evidence>
<gene>
    <name evidence="5" type="ORF">LEP1GSC008_0584</name>
    <name evidence="3" type="ORF">LEP1GSC008_1573</name>
    <name evidence="4" type="ORF">LEP1GSC008_2646</name>
</gene>
<dbReference type="SMART" id="SM00698">
    <property type="entry name" value="MORN"/>
    <property type="match status" value="2"/>
</dbReference>
<dbReference type="Pfam" id="PF02493">
    <property type="entry name" value="MORN"/>
    <property type="match status" value="2"/>
</dbReference>
<sequence length="278" mass="31847">MKTLLKFISITAFLFSIAILADEKVKTCIEGDCQNGKGKLQNENGDIAEGVFKNGRPHGLIKAYRSNKPDKISTMYFNNGKIDTSKPVSSWYEDGDHFEGFYNSDMNPQGKGKLTYLNDEIKCVYEGQFHNGKKHGMGKVNCENGISESGQWREGNRFFKIDLEFVCRSLERVDKWEGGTVNGKFTFRIMRNGEDLKANIKKWEGIQIFEDWNDFTIAEAVYNNKNVIATFLLFIPSEMDKTFDTFVSKKRELNIEGRVIGVAYAEKNYPILFVERVQ</sequence>
<reference evidence="4 6" key="1">
    <citation type="submission" date="2013-01" db="EMBL/GenBank/DDBJ databases">
        <authorList>
            <person name="Harkins D.M."/>
            <person name="Durkin A.S."/>
            <person name="Brinkac L.M."/>
            <person name="Haft D.H."/>
            <person name="Selengut J.D."/>
            <person name="Sanka R."/>
            <person name="DePew J."/>
            <person name="Purushe J."/>
            <person name="Galloway R.L."/>
            <person name="Vinetz J.M."/>
            <person name="Sutton G.G."/>
            <person name="Nierman W.C."/>
            <person name="Fouts D.E."/>
        </authorList>
    </citation>
    <scope>NUCLEOTIDE SEQUENCE [LARGE SCALE GENOMIC DNA]</scope>
    <source>
        <strain evidence="4 6">Nikolaevo</strain>
    </source>
</reference>
<feature type="signal peptide" evidence="2">
    <location>
        <begin position="1"/>
        <end position="21"/>
    </location>
</feature>
<protein>
    <submittedName>
        <fullName evidence="4">MORN repeat protein</fullName>
    </submittedName>
</protein>
<dbReference type="Proteomes" id="UP000011980">
    <property type="component" value="Unassembled WGS sequence"/>
</dbReference>